<dbReference type="Gene3D" id="1.10.443.10">
    <property type="entry name" value="Intergrase catalytic core"/>
    <property type="match status" value="1"/>
</dbReference>
<dbReference type="PANTHER" id="PTHR30349:SF64">
    <property type="entry name" value="PROPHAGE INTEGRASE INTD-RELATED"/>
    <property type="match status" value="1"/>
</dbReference>
<dbReference type="SUPFAM" id="SSF56349">
    <property type="entry name" value="DNA breaking-rejoining enzymes"/>
    <property type="match status" value="1"/>
</dbReference>
<evidence type="ECO:0000256" key="3">
    <source>
        <dbReference type="ARBA" id="ARBA00023172"/>
    </source>
</evidence>
<dbReference type="AlphaFoldDB" id="A0A1Z4JI34"/>
<dbReference type="EMBL" id="AP018203">
    <property type="protein sequence ID" value="BAY56391.1"/>
    <property type="molecule type" value="Genomic_DNA"/>
</dbReference>
<keyword evidence="3" id="KW-0233">DNA recombination</keyword>
<comment type="similarity">
    <text evidence="1">Belongs to the 'phage' integrase family.</text>
</comment>
<keyword evidence="6" id="KW-1185">Reference proteome</keyword>
<dbReference type="InterPro" id="IPR011010">
    <property type="entry name" value="DNA_brk_join_enz"/>
</dbReference>
<feature type="domain" description="Tyr recombinase" evidence="4">
    <location>
        <begin position="173"/>
        <end position="367"/>
    </location>
</feature>
<dbReference type="Pfam" id="PF00589">
    <property type="entry name" value="Phage_integrase"/>
    <property type="match status" value="1"/>
</dbReference>
<name>A0A1Z4JI34_LEPBY</name>
<accession>A0A1Z4JI34</accession>
<evidence type="ECO:0000256" key="1">
    <source>
        <dbReference type="ARBA" id="ARBA00008857"/>
    </source>
</evidence>
<dbReference type="GO" id="GO:0006310">
    <property type="term" value="P:DNA recombination"/>
    <property type="evidence" value="ECO:0007669"/>
    <property type="project" value="UniProtKB-KW"/>
</dbReference>
<gene>
    <name evidence="5" type="ORF">NIES2135_32220</name>
</gene>
<sequence>MRSIKPINNHGGIQLKFSIAGKRYSFHPIPGGQFADRRDLATAQAIATRIENALLSGHFDHTLQSYRLAPKTAASDPSPVLYGLMLELWDAWVNTLSLSEETKADHYEMIRRMIAKHSPLVTQTDWLTSAKIAPSTFNKRLGYLKSCFKWAMSQGGVENDPMQAIKTRKVTKPEIKPFSAREMTRILQSFEQICPHYTPFVRFLFLTGCRISEAIGLQWLHVDFEQKLITVSESLSIDRTGNGYKRKRKSTKTGNVRLLPFNTPLEILLNHLKSSSCQGGDLIFTTVKGCVIDAGNFRTQYWMKALEHAQVPYRKIHTSRHTTASYAIYEGIPITAIAYLLGHKDPRMVMQTYGHLINKPDLPDMPI</sequence>
<proteinExistence type="inferred from homology"/>
<keyword evidence="2" id="KW-0238">DNA-binding</keyword>
<evidence type="ECO:0000313" key="6">
    <source>
        <dbReference type="Proteomes" id="UP000217895"/>
    </source>
</evidence>
<dbReference type="Proteomes" id="UP000217895">
    <property type="component" value="Chromosome"/>
</dbReference>
<evidence type="ECO:0000259" key="4">
    <source>
        <dbReference type="PROSITE" id="PS51898"/>
    </source>
</evidence>
<dbReference type="PROSITE" id="PS51898">
    <property type="entry name" value="TYR_RECOMBINASE"/>
    <property type="match status" value="1"/>
</dbReference>
<dbReference type="CDD" id="cd01189">
    <property type="entry name" value="INT_ICEBs1_C_like"/>
    <property type="match status" value="1"/>
</dbReference>
<dbReference type="PANTHER" id="PTHR30349">
    <property type="entry name" value="PHAGE INTEGRASE-RELATED"/>
    <property type="match status" value="1"/>
</dbReference>
<evidence type="ECO:0000256" key="2">
    <source>
        <dbReference type="ARBA" id="ARBA00023125"/>
    </source>
</evidence>
<dbReference type="Gene3D" id="1.10.150.130">
    <property type="match status" value="1"/>
</dbReference>
<dbReference type="InterPro" id="IPR050090">
    <property type="entry name" value="Tyrosine_recombinase_XerCD"/>
</dbReference>
<protein>
    <submittedName>
        <fullName evidence="5">Phage integrase family protein</fullName>
    </submittedName>
</protein>
<organism evidence="5 6">
    <name type="scientific">Leptolyngbya boryana NIES-2135</name>
    <dbReference type="NCBI Taxonomy" id="1973484"/>
    <lineage>
        <taxon>Bacteria</taxon>
        <taxon>Bacillati</taxon>
        <taxon>Cyanobacteriota</taxon>
        <taxon>Cyanophyceae</taxon>
        <taxon>Leptolyngbyales</taxon>
        <taxon>Leptolyngbyaceae</taxon>
        <taxon>Leptolyngbya group</taxon>
        <taxon>Leptolyngbya</taxon>
    </lineage>
</organism>
<dbReference type="InterPro" id="IPR013762">
    <property type="entry name" value="Integrase-like_cat_sf"/>
</dbReference>
<dbReference type="InterPro" id="IPR010998">
    <property type="entry name" value="Integrase_recombinase_N"/>
</dbReference>
<dbReference type="GO" id="GO:0015074">
    <property type="term" value="P:DNA integration"/>
    <property type="evidence" value="ECO:0007669"/>
    <property type="project" value="InterPro"/>
</dbReference>
<dbReference type="InterPro" id="IPR002104">
    <property type="entry name" value="Integrase_catalytic"/>
</dbReference>
<evidence type="ECO:0000313" key="5">
    <source>
        <dbReference type="EMBL" id="BAY56391.1"/>
    </source>
</evidence>
<dbReference type="GO" id="GO:0003677">
    <property type="term" value="F:DNA binding"/>
    <property type="evidence" value="ECO:0007669"/>
    <property type="project" value="UniProtKB-KW"/>
</dbReference>
<reference evidence="5 6" key="1">
    <citation type="submission" date="2017-06" db="EMBL/GenBank/DDBJ databases">
        <title>Genome sequencing of cyanobaciteial culture collection at National Institute for Environmental Studies (NIES).</title>
        <authorList>
            <person name="Hirose Y."/>
            <person name="Shimura Y."/>
            <person name="Fujisawa T."/>
            <person name="Nakamura Y."/>
            <person name="Kawachi M."/>
        </authorList>
    </citation>
    <scope>NUCLEOTIDE SEQUENCE [LARGE SCALE GENOMIC DNA]</scope>
    <source>
        <strain evidence="5 6">NIES-2135</strain>
    </source>
</reference>